<feature type="region of interest" description="Disordered" evidence="1">
    <location>
        <begin position="1"/>
        <end position="29"/>
    </location>
</feature>
<dbReference type="Gene3D" id="2.80.10.50">
    <property type="match status" value="1"/>
</dbReference>
<dbReference type="CDD" id="cd00257">
    <property type="entry name" value="beta-trefoil_FSCN-like"/>
    <property type="match status" value="1"/>
</dbReference>
<dbReference type="InterPro" id="IPR008999">
    <property type="entry name" value="Actin-crosslinking"/>
</dbReference>
<sequence>MARQGSLLPKNKKKESGNSRGKLPGNQCLRRGKTAMNSLSKLALRLAVGATLACTAIAAQAQDLAAANVAPQDCVQPVAQGVYSLRAGHGYLTAVNGGGMAGPANVPIAIRTDATSIGPNERFRLIMLSGNNIALMTASGNYVTAVNNGGIGEAANRLPLHTDAGVVKGWEIFSLNRL</sequence>
<reference evidence="3" key="1">
    <citation type="journal article" date="2019" name="Int. J. Syst. Evol. Microbiol.">
        <title>The Global Catalogue of Microorganisms (GCM) 10K type strain sequencing project: providing services to taxonomists for standard genome sequencing and annotation.</title>
        <authorList>
            <consortium name="The Broad Institute Genomics Platform"/>
            <consortium name="The Broad Institute Genome Sequencing Center for Infectious Disease"/>
            <person name="Wu L."/>
            <person name="Ma J."/>
        </authorList>
    </citation>
    <scope>NUCLEOTIDE SEQUENCE [LARGE SCALE GENOMIC DNA]</scope>
    <source>
        <strain evidence="3">LMG 29894</strain>
    </source>
</reference>
<evidence type="ECO:0000256" key="1">
    <source>
        <dbReference type="SAM" id="MobiDB-lite"/>
    </source>
</evidence>
<accession>A0ABV8ML35</accession>
<keyword evidence="3" id="KW-1185">Reference proteome</keyword>
<dbReference type="EMBL" id="JBHSBU010000001">
    <property type="protein sequence ID" value="MFC4158016.1"/>
    <property type="molecule type" value="Genomic_DNA"/>
</dbReference>
<protein>
    <recommendedName>
        <fullName evidence="4">ESPR domain-containing protein</fullName>
    </recommendedName>
</protein>
<gene>
    <name evidence="2" type="ORF">ACFOW7_01470</name>
</gene>
<organism evidence="2 3">
    <name type="scientific">Chitinimonas lacunae</name>
    <dbReference type="NCBI Taxonomy" id="1963018"/>
    <lineage>
        <taxon>Bacteria</taxon>
        <taxon>Pseudomonadati</taxon>
        <taxon>Pseudomonadota</taxon>
        <taxon>Betaproteobacteria</taxon>
        <taxon>Neisseriales</taxon>
        <taxon>Chitinibacteraceae</taxon>
        <taxon>Chitinimonas</taxon>
    </lineage>
</organism>
<dbReference type="SUPFAM" id="SSF50405">
    <property type="entry name" value="Actin-crosslinking proteins"/>
    <property type="match status" value="1"/>
</dbReference>
<comment type="caution">
    <text evidence="2">The sequence shown here is derived from an EMBL/GenBank/DDBJ whole genome shotgun (WGS) entry which is preliminary data.</text>
</comment>
<name>A0ABV8ML35_9NEIS</name>
<dbReference type="Proteomes" id="UP001595791">
    <property type="component" value="Unassembled WGS sequence"/>
</dbReference>
<evidence type="ECO:0000313" key="3">
    <source>
        <dbReference type="Proteomes" id="UP001595791"/>
    </source>
</evidence>
<proteinExistence type="predicted"/>
<evidence type="ECO:0000313" key="2">
    <source>
        <dbReference type="EMBL" id="MFC4158016.1"/>
    </source>
</evidence>
<evidence type="ECO:0008006" key="4">
    <source>
        <dbReference type="Google" id="ProtNLM"/>
    </source>
</evidence>
<dbReference type="RefSeq" id="WP_378160252.1">
    <property type="nucleotide sequence ID" value="NZ_JBHSBU010000001.1"/>
</dbReference>